<dbReference type="PANTHER" id="PTHR30050">
    <property type="entry name" value="CHROMOSOMAL REPLICATION INITIATOR PROTEIN DNAA"/>
    <property type="match status" value="1"/>
</dbReference>
<proteinExistence type="inferred from homology"/>
<feature type="domain" description="Chromosomal replication initiator protein DnaA ATPAse" evidence="2">
    <location>
        <begin position="16"/>
        <end position="176"/>
    </location>
</feature>
<sequence length="210" mass="23625">MNKLSICPISNYSDFLSSDYDFGSFVEAQANRFAKAACIDVSKNGVRSYNPLLIYGGIGLGKTHLLKGIAKAASLQRQDVSIVYQSAEQFVHNWVDAIRSDSEDKLIEYFESVDLWLVDNIELLTHKKPVWEGFLNILEYISQDKLQIVLAGAISIDELQELDEWLKSRFINSLSVEISQPDQDTRIEILRGKAMSADFELDVDIASLLA</sequence>
<dbReference type="PRINTS" id="PR00051">
    <property type="entry name" value="DNAA"/>
</dbReference>
<comment type="caution">
    <text evidence="3">The sequence shown here is derived from an EMBL/GenBank/DDBJ whole genome shotgun (WGS) entry which is preliminary data.</text>
</comment>
<accession>A0A177LTN2</accession>
<dbReference type="Proteomes" id="UP000078090">
    <property type="component" value="Unassembled WGS sequence"/>
</dbReference>
<keyword evidence="1" id="KW-0235">DNA replication</keyword>
<dbReference type="InterPro" id="IPR013317">
    <property type="entry name" value="DnaA_dom"/>
</dbReference>
<evidence type="ECO:0000313" key="4">
    <source>
        <dbReference type="Proteomes" id="UP000078090"/>
    </source>
</evidence>
<protein>
    <recommendedName>
        <fullName evidence="2">Chromosomal replication initiator protein DnaA ATPAse domain-containing protein</fullName>
    </recommendedName>
</protein>
<dbReference type="InterPro" id="IPR027417">
    <property type="entry name" value="P-loop_NTPase"/>
</dbReference>
<evidence type="ECO:0000259" key="2">
    <source>
        <dbReference type="Pfam" id="PF00308"/>
    </source>
</evidence>
<dbReference type="GO" id="GO:0006270">
    <property type="term" value="P:DNA replication initiation"/>
    <property type="evidence" value="ECO:0007669"/>
    <property type="project" value="TreeGrafter"/>
</dbReference>
<dbReference type="GO" id="GO:0005886">
    <property type="term" value="C:plasma membrane"/>
    <property type="evidence" value="ECO:0007669"/>
    <property type="project" value="TreeGrafter"/>
</dbReference>
<dbReference type="CDD" id="cd00009">
    <property type="entry name" value="AAA"/>
    <property type="match status" value="1"/>
</dbReference>
<dbReference type="EMBL" id="LUUG01000134">
    <property type="protein sequence ID" value="OAH96329.1"/>
    <property type="molecule type" value="Genomic_DNA"/>
</dbReference>
<name>A0A177LTN2_METMH</name>
<dbReference type="RefSeq" id="WP_064010852.1">
    <property type="nucleotide sequence ID" value="NZ_LUUG01000134.1"/>
</dbReference>
<comment type="similarity">
    <text evidence="1">Belongs to the DnaA family.</text>
</comment>
<organism evidence="3 4">
    <name type="scientific">Methylomonas methanica</name>
    <dbReference type="NCBI Taxonomy" id="421"/>
    <lineage>
        <taxon>Bacteria</taxon>
        <taxon>Pseudomonadati</taxon>
        <taxon>Pseudomonadota</taxon>
        <taxon>Gammaproteobacteria</taxon>
        <taxon>Methylococcales</taxon>
        <taxon>Methylococcaceae</taxon>
        <taxon>Methylomonas</taxon>
    </lineage>
</organism>
<evidence type="ECO:0000256" key="1">
    <source>
        <dbReference type="RuleBase" id="RU004227"/>
    </source>
</evidence>
<dbReference type="AlphaFoldDB" id="A0A177LTN2"/>
<dbReference type="Pfam" id="PF00308">
    <property type="entry name" value="Bac_DnaA"/>
    <property type="match status" value="1"/>
</dbReference>
<dbReference type="SUPFAM" id="SSF52540">
    <property type="entry name" value="P-loop containing nucleoside triphosphate hydrolases"/>
    <property type="match status" value="1"/>
</dbReference>
<dbReference type="PANTHER" id="PTHR30050:SF2">
    <property type="entry name" value="CHROMOSOMAL REPLICATION INITIATOR PROTEIN DNAA"/>
    <property type="match status" value="1"/>
</dbReference>
<evidence type="ECO:0000313" key="3">
    <source>
        <dbReference type="EMBL" id="OAH96329.1"/>
    </source>
</evidence>
<dbReference type="InterPro" id="IPR020591">
    <property type="entry name" value="Chromosome_initiator_DnaA-like"/>
</dbReference>
<dbReference type="OrthoDB" id="9807019at2"/>
<gene>
    <name evidence="3" type="ORF">A1332_23020</name>
</gene>
<reference evidence="3 4" key="1">
    <citation type="submission" date="2016-03" db="EMBL/GenBank/DDBJ databases">
        <authorList>
            <person name="Ploux O."/>
        </authorList>
    </citation>
    <scope>NUCLEOTIDE SEQUENCE [LARGE SCALE GENOMIC DNA]</scope>
    <source>
        <strain evidence="3 4">R-45363</strain>
    </source>
</reference>
<dbReference type="GO" id="GO:0003688">
    <property type="term" value="F:DNA replication origin binding"/>
    <property type="evidence" value="ECO:0007669"/>
    <property type="project" value="TreeGrafter"/>
</dbReference>
<dbReference type="Gene3D" id="3.40.50.300">
    <property type="entry name" value="P-loop containing nucleotide triphosphate hydrolases"/>
    <property type="match status" value="1"/>
</dbReference>